<comment type="cofactor">
    <cofactor evidence="1 11">
        <name>Mn(2+)</name>
        <dbReference type="ChEBI" id="CHEBI:29035"/>
    </cofactor>
</comment>
<dbReference type="GO" id="GO:0016787">
    <property type="term" value="F:hydrolase activity"/>
    <property type="evidence" value="ECO:0007669"/>
    <property type="project" value="UniProtKB-KW"/>
</dbReference>
<keyword evidence="10" id="KW-0456">Lyase</keyword>
<comment type="subunit">
    <text evidence="3 11">Monomer.</text>
</comment>
<dbReference type="SUPFAM" id="SSF142877">
    <property type="entry name" value="EndoU-like"/>
    <property type="match status" value="1"/>
</dbReference>
<dbReference type="GO" id="GO:0004521">
    <property type="term" value="F:RNA endonuclease activity"/>
    <property type="evidence" value="ECO:0007669"/>
    <property type="project" value="UniProtKB-UniRule"/>
</dbReference>
<keyword evidence="14" id="KW-1185">Reference proteome</keyword>
<evidence type="ECO:0000313" key="14">
    <source>
        <dbReference type="Proteomes" id="UP000053660"/>
    </source>
</evidence>
<organism evidence="13 14">
    <name type="scientific">Oesophagostomum dentatum</name>
    <name type="common">Nodular worm</name>
    <dbReference type="NCBI Taxonomy" id="61180"/>
    <lineage>
        <taxon>Eukaryota</taxon>
        <taxon>Metazoa</taxon>
        <taxon>Ecdysozoa</taxon>
        <taxon>Nematoda</taxon>
        <taxon>Chromadorea</taxon>
        <taxon>Rhabditida</taxon>
        <taxon>Rhabditina</taxon>
        <taxon>Rhabditomorpha</taxon>
        <taxon>Strongyloidea</taxon>
        <taxon>Strongylidae</taxon>
        <taxon>Oesophagostomum</taxon>
    </lineage>
</organism>
<keyword evidence="4 11" id="KW-0540">Nuclease</keyword>
<name>A0A0B1TPS2_OESDE</name>
<dbReference type="CDD" id="cd21159">
    <property type="entry name" value="XendoU"/>
    <property type="match status" value="1"/>
</dbReference>
<evidence type="ECO:0000256" key="9">
    <source>
        <dbReference type="ARBA" id="ARBA00023211"/>
    </source>
</evidence>
<keyword evidence="7 11" id="KW-0378">Hydrolase</keyword>
<evidence type="ECO:0000313" key="13">
    <source>
        <dbReference type="EMBL" id="KHJ97400.1"/>
    </source>
</evidence>
<dbReference type="OrthoDB" id="430326at2759"/>
<dbReference type="GO" id="GO:0046872">
    <property type="term" value="F:metal ion binding"/>
    <property type="evidence" value="ECO:0007669"/>
    <property type="project" value="UniProtKB-UniRule"/>
</dbReference>
<evidence type="ECO:0000256" key="11">
    <source>
        <dbReference type="RuleBase" id="RU367085"/>
    </source>
</evidence>
<feature type="domain" description="EndoU" evidence="12">
    <location>
        <begin position="32"/>
        <end position="291"/>
    </location>
</feature>
<dbReference type="AlphaFoldDB" id="A0A0B1TPS2"/>
<evidence type="ECO:0000256" key="2">
    <source>
        <dbReference type="ARBA" id="ARBA00010168"/>
    </source>
</evidence>
<dbReference type="InterPro" id="IPR037227">
    <property type="entry name" value="EndoU-like"/>
</dbReference>
<keyword evidence="5 11" id="KW-0479">Metal-binding</keyword>
<reference evidence="13 14" key="1">
    <citation type="submission" date="2014-03" db="EMBL/GenBank/DDBJ databases">
        <title>Draft genome of the hookworm Oesophagostomum dentatum.</title>
        <authorList>
            <person name="Mitreva M."/>
        </authorList>
    </citation>
    <scope>NUCLEOTIDE SEQUENCE [LARGE SCALE GENOMIC DNA]</scope>
    <source>
        <strain evidence="13 14">OD-Hann</strain>
    </source>
</reference>
<evidence type="ECO:0000256" key="4">
    <source>
        <dbReference type="ARBA" id="ARBA00022722"/>
    </source>
</evidence>
<evidence type="ECO:0000256" key="7">
    <source>
        <dbReference type="ARBA" id="ARBA00022801"/>
    </source>
</evidence>
<comment type="similarity">
    <text evidence="2 11">Belongs to the ENDOU family.</text>
</comment>
<protein>
    <submittedName>
        <fullName evidence="13">Endoribonuclease XendoU</fullName>
    </submittedName>
</protein>
<dbReference type="InterPro" id="IPR039787">
    <property type="entry name" value="ENDOU"/>
</dbReference>
<keyword evidence="8 11" id="KW-0694">RNA-binding</keyword>
<evidence type="ECO:0000256" key="5">
    <source>
        <dbReference type="ARBA" id="ARBA00022723"/>
    </source>
</evidence>
<sequence>MDKRCIWNPRDTCLYFASVSSNLEVYSGFNVPAADLLEMSKFMRDADANMARPSQITANYQGHIETGDTGTKDNAPEKFFTRVDPKVFDRPSYKQFFEMMDNFYKELGKAEPRVSKREINFGQTLFPGHPFAESPSTFRSSMKQLWFDHYSRALGVLDSSGFEHIFMGEVKGREVFGMHNWVRFFWLEGNSAENFDYKGYILKRGVRGNKYARLFQKQLWGNALKRAGSTLLIGTSPEYCMALFTMCFLSRRGNRELCEVEVDGIPISITSFDVVQGGKAYIGSIYPSPSRRGITVPALPAPDGRQRVCSYVTLVRCYDVWPQGNKTE</sequence>
<evidence type="ECO:0000256" key="10">
    <source>
        <dbReference type="ARBA" id="ARBA00023239"/>
    </source>
</evidence>
<dbReference type="Pfam" id="PF09412">
    <property type="entry name" value="XendoU"/>
    <property type="match status" value="2"/>
</dbReference>
<evidence type="ECO:0000256" key="8">
    <source>
        <dbReference type="ARBA" id="ARBA00022884"/>
    </source>
</evidence>
<accession>A0A0B1TPS2</accession>
<evidence type="ECO:0000259" key="12">
    <source>
        <dbReference type="PROSITE" id="PS51959"/>
    </source>
</evidence>
<dbReference type="GO" id="GO:0003723">
    <property type="term" value="F:RNA binding"/>
    <property type="evidence" value="ECO:0007669"/>
    <property type="project" value="UniProtKB-UniRule"/>
</dbReference>
<evidence type="ECO:0000256" key="3">
    <source>
        <dbReference type="ARBA" id="ARBA00011245"/>
    </source>
</evidence>
<dbReference type="PANTHER" id="PTHR12439">
    <property type="entry name" value="PLACENTAL PROTEIN 11-RELATED"/>
    <property type="match status" value="1"/>
</dbReference>
<dbReference type="Proteomes" id="UP000053660">
    <property type="component" value="Unassembled WGS sequence"/>
</dbReference>
<evidence type="ECO:0000256" key="1">
    <source>
        <dbReference type="ARBA" id="ARBA00001936"/>
    </source>
</evidence>
<gene>
    <name evidence="13" type="ORF">OESDEN_02624</name>
</gene>
<dbReference type="GO" id="GO:0016829">
    <property type="term" value="F:lyase activity"/>
    <property type="evidence" value="ECO:0007669"/>
    <property type="project" value="UniProtKB-KW"/>
</dbReference>
<evidence type="ECO:0000256" key="6">
    <source>
        <dbReference type="ARBA" id="ARBA00022759"/>
    </source>
</evidence>
<proteinExistence type="inferred from homology"/>
<dbReference type="InterPro" id="IPR018998">
    <property type="entry name" value="EndoU_C"/>
</dbReference>
<keyword evidence="6 11" id="KW-0255">Endonuclease</keyword>
<dbReference type="PANTHER" id="PTHR12439:SF11">
    <property type="entry name" value="URIDYLATE-SPECIFIC ENDORIBONUCLEASE"/>
    <property type="match status" value="1"/>
</dbReference>
<dbReference type="PROSITE" id="PS51959">
    <property type="entry name" value="ENDOU"/>
    <property type="match status" value="1"/>
</dbReference>
<dbReference type="EMBL" id="KN549459">
    <property type="protein sequence ID" value="KHJ97400.1"/>
    <property type="molecule type" value="Genomic_DNA"/>
</dbReference>
<keyword evidence="9 11" id="KW-0464">Manganese</keyword>